<reference evidence="2 3" key="1">
    <citation type="journal article" date="2007" name="Science">
        <title>The Fusarium graminearum genome reveals a link between localized polymorphism and pathogen specialization.</title>
        <authorList>
            <person name="Cuomo C.A."/>
            <person name="Gueldener U."/>
            <person name="Xu J.-R."/>
            <person name="Trail F."/>
            <person name="Turgeon B.G."/>
            <person name="Di Pietro A."/>
            <person name="Walton J.D."/>
            <person name="Ma L.-J."/>
            <person name="Baker S.E."/>
            <person name="Rep M."/>
            <person name="Adam G."/>
            <person name="Antoniw J."/>
            <person name="Baldwin T."/>
            <person name="Calvo S.E."/>
            <person name="Chang Y.-L."/>
            <person name="DeCaprio D."/>
            <person name="Gale L.R."/>
            <person name="Gnerre S."/>
            <person name="Goswami R.S."/>
            <person name="Hammond-Kosack K."/>
            <person name="Harris L.J."/>
            <person name="Hilburn K."/>
            <person name="Kennell J.C."/>
            <person name="Kroken S."/>
            <person name="Magnuson J.K."/>
            <person name="Mannhaupt G."/>
            <person name="Mauceli E.W."/>
            <person name="Mewes H.-W."/>
            <person name="Mitterbauer R."/>
            <person name="Muehlbauer G."/>
            <person name="Muensterkoetter M."/>
            <person name="Nelson D."/>
            <person name="O'Donnell K."/>
            <person name="Ouellet T."/>
            <person name="Qi W."/>
            <person name="Quesneville H."/>
            <person name="Roncero M.I.G."/>
            <person name="Seong K.-Y."/>
            <person name="Tetko I.V."/>
            <person name="Urban M."/>
            <person name="Waalwijk C."/>
            <person name="Ward T.J."/>
            <person name="Yao J."/>
            <person name="Birren B.W."/>
            <person name="Kistler H.C."/>
        </authorList>
    </citation>
    <scope>NUCLEOTIDE SEQUENCE [LARGE SCALE GENOMIC DNA]</scope>
    <source>
        <strain evidence="3">ATCC MYA-4620 / CBS 123657 / FGSC 9075 / NRRL 31084 / PH-1</strain>
        <strain evidence="2">PH-1 / ATCC MYA-4620 / FGSC 9075 / NRRL 31084</strain>
    </source>
</reference>
<dbReference type="EMBL" id="HG970332">
    <property type="protein sequence ID" value="CEF74820.1"/>
    <property type="molecule type" value="Genomic_DNA"/>
</dbReference>
<name>A0A098D8P9_GIBZE</name>
<accession>A0A098D8P9</accession>
<keyword evidence="3" id="KW-1185">Reference proteome</keyword>
<dbReference type="Proteomes" id="UP000070720">
    <property type="component" value="Chromosome 1"/>
</dbReference>
<evidence type="ECO:0000313" key="2">
    <source>
        <dbReference type="EnsemblFungi" id="CEF74820"/>
    </source>
</evidence>
<accession>A0A0E0RU95</accession>
<sequence>MTVPTLVMPLLETLFVEWPPVCHTQSHTAYTKGSQLVIPIRIKLRCYFEEAPSEAEAGY</sequence>
<reference evidence="1 3" key="3">
    <citation type="journal article" date="2015" name="BMC Genomics">
        <title>The completed genome sequence of the pathogenic ascomycete fungus Fusarium graminearum.</title>
        <authorList>
            <person name="King R."/>
            <person name="Urban M."/>
            <person name="Hammond-Kosack M.C."/>
            <person name="Hassani-Pak K."/>
            <person name="Hammond-Kosack K.E."/>
        </authorList>
    </citation>
    <scope>NUCLEOTIDE SEQUENCE [LARGE SCALE GENOMIC DNA]</scope>
    <source>
        <strain evidence="3">ATCC MYA-4620 / CBS 123657 / FGSC 9075 / NRRL 31084 / PH-1</strain>
        <strain evidence="1">PH-1</strain>
    </source>
</reference>
<evidence type="ECO:0000313" key="1">
    <source>
        <dbReference type="EMBL" id="CEF74820.1"/>
    </source>
</evidence>
<reference evidence="2" key="4">
    <citation type="submission" date="2017-01" db="UniProtKB">
        <authorList>
            <consortium name="EnsemblFungi"/>
        </authorList>
    </citation>
    <scope>IDENTIFICATION</scope>
    <source>
        <strain evidence="2">PH-1 / ATCC MYA-4620 / FGSC 9075 / NRRL 31084</strain>
    </source>
</reference>
<proteinExistence type="predicted"/>
<dbReference type="InParanoid" id="A0A098D8P9"/>
<gene>
    <name evidence="1" type="ORF">FGRAMPH1_01T06031</name>
</gene>
<dbReference type="AlphaFoldDB" id="A0A098D8P9"/>
<evidence type="ECO:0000313" key="3">
    <source>
        <dbReference type="Proteomes" id="UP000070720"/>
    </source>
</evidence>
<organism evidence="1 3">
    <name type="scientific">Gibberella zeae (strain ATCC MYA-4620 / CBS 123657 / FGSC 9075 / NRRL 31084 / PH-1)</name>
    <name type="common">Wheat head blight fungus</name>
    <name type="synonym">Fusarium graminearum</name>
    <dbReference type="NCBI Taxonomy" id="229533"/>
    <lineage>
        <taxon>Eukaryota</taxon>
        <taxon>Fungi</taxon>
        <taxon>Dikarya</taxon>
        <taxon>Ascomycota</taxon>
        <taxon>Pezizomycotina</taxon>
        <taxon>Sordariomycetes</taxon>
        <taxon>Hypocreomycetidae</taxon>
        <taxon>Hypocreales</taxon>
        <taxon>Nectriaceae</taxon>
        <taxon>Fusarium</taxon>
    </lineage>
</organism>
<dbReference type="EnsemblFungi" id="CEF74820">
    <property type="protein sequence ID" value="CEF74820"/>
    <property type="gene ID" value="FGRRES_15145"/>
</dbReference>
<protein>
    <submittedName>
        <fullName evidence="1">Chromosome 1, complete genome</fullName>
    </submittedName>
</protein>
<reference evidence="2 3" key="2">
    <citation type="journal article" date="2010" name="Nature">
        <title>Comparative genomics reveals mobile pathogenicity chromosomes in Fusarium.</title>
        <authorList>
            <person name="Ma L.J."/>
            <person name="van der Does H.C."/>
            <person name="Borkovich K.A."/>
            <person name="Coleman J.J."/>
            <person name="Daboussi M.J."/>
            <person name="Di Pietro A."/>
            <person name="Dufresne M."/>
            <person name="Freitag M."/>
            <person name="Grabherr M."/>
            <person name="Henrissat B."/>
            <person name="Houterman P.M."/>
            <person name="Kang S."/>
            <person name="Shim W.B."/>
            <person name="Woloshuk C."/>
            <person name="Xie X."/>
            <person name="Xu J.R."/>
            <person name="Antoniw J."/>
            <person name="Baker S.E."/>
            <person name="Bluhm B.H."/>
            <person name="Breakspear A."/>
            <person name="Brown D.W."/>
            <person name="Butchko R.A."/>
            <person name="Chapman S."/>
            <person name="Coulson R."/>
            <person name="Coutinho P.M."/>
            <person name="Danchin E.G."/>
            <person name="Diener A."/>
            <person name="Gale L.R."/>
            <person name="Gardiner D.M."/>
            <person name="Goff S."/>
            <person name="Hammond-Kosack K.E."/>
            <person name="Hilburn K."/>
            <person name="Hua-Van A."/>
            <person name="Jonkers W."/>
            <person name="Kazan K."/>
            <person name="Kodira C.D."/>
            <person name="Koehrsen M."/>
            <person name="Kumar L."/>
            <person name="Lee Y.H."/>
            <person name="Li L."/>
            <person name="Manners J.M."/>
            <person name="Miranda-Saavedra D."/>
            <person name="Mukherjee M."/>
            <person name="Park G."/>
            <person name="Park J."/>
            <person name="Park S.Y."/>
            <person name="Proctor R.H."/>
            <person name="Regev A."/>
            <person name="Ruiz-Roldan M.C."/>
            <person name="Sain D."/>
            <person name="Sakthikumar S."/>
            <person name="Sykes S."/>
            <person name="Schwartz D.C."/>
            <person name="Turgeon B.G."/>
            <person name="Wapinski I."/>
            <person name="Yoder O."/>
            <person name="Young S."/>
            <person name="Zeng Q."/>
            <person name="Zhou S."/>
            <person name="Galagan J."/>
            <person name="Cuomo C.A."/>
            <person name="Kistler H.C."/>
            <person name="Rep M."/>
        </authorList>
    </citation>
    <scope>GENOME REANNOTATION</scope>
    <source>
        <strain evidence="3">ATCC MYA-4620 / CBS 123657 / FGSC 9075 / NRRL 31084 / PH-1</strain>
        <strain evidence="2">PH-1 / ATCC MYA-4620 / FGSC 9075 / NRRL 31084</strain>
    </source>
</reference>
<dbReference type="VEuPathDB" id="FungiDB:FGRAMPH1_01G06031"/>